<evidence type="ECO:0000313" key="3">
    <source>
        <dbReference type="EMBL" id="BAN35563.1"/>
    </source>
</evidence>
<name>S6ACG6_SULDS</name>
<feature type="transmembrane region" description="Helical" evidence="1">
    <location>
        <begin position="243"/>
        <end position="262"/>
    </location>
</feature>
<feature type="transmembrane region" description="Helical" evidence="1">
    <location>
        <begin position="89"/>
        <end position="107"/>
    </location>
</feature>
<dbReference type="InterPro" id="IPR036938">
    <property type="entry name" value="PAP2/HPO_sf"/>
</dbReference>
<keyword evidence="1" id="KW-0812">Transmembrane</keyword>
<keyword evidence="1" id="KW-1133">Transmembrane helix</keyword>
<dbReference type="KEGG" id="sdr:SCD_n01748"/>
<evidence type="ECO:0000256" key="1">
    <source>
        <dbReference type="SAM" id="Phobius"/>
    </source>
</evidence>
<keyword evidence="4" id="KW-1185">Reference proteome</keyword>
<feature type="transmembrane region" description="Helical" evidence="1">
    <location>
        <begin position="218"/>
        <end position="237"/>
    </location>
</feature>
<feature type="transmembrane region" description="Helical" evidence="1">
    <location>
        <begin position="187"/>
        <end position="206"/>
    </location>
</feature>
<feature type="transmembrane region" description="Helical" evidence="1">
    <location>
        <begin position="24"/>
        <end position="41"/>
    </location>
</feature>
<feature type="domain" description="Phosphatidic acid phosphatase type 2/haloperoxidase" evidence="2">
    <location>
        <begin position="89"/>
        <end position="202"/>
    </location>
</feature>
<dbReference type="PANTHER" id="PTHR14969">
    <property type="entry name" value="SPHINGOSINE-1-PHOSPHATE PHOSPHOHYDROLASE"/>
    <property type="match status" value="1"/>
</dbReference>
<protein>
    <submittedName>
        <fullName evidence="3">Phosphoesterase, PA-phosphatase related protein</fullName>
    </submittedName>
</protein>
<accession>S6ACG6</accession>
<dbReference type="InterPro" id="IPR000326">
    <property type="entry name" value="PAP2/HPO"/>
</dbReference>
<feature type="transmembrane region" description="Helical" evidence="1">
    <location>
        <begin position="139"/>
        <end position="156"/>
    </location>
</feature>
<feature type="transmembrane region" description="Helical" evidence="1">
    <location>
        <begin position="61"/>
        <end position="82"/>
    </location>
</feature>
<dbReference type="EMBL" id="AP013066">
    <property type="protein sequence ID" value="BAN35563.1"/>
    <property type="molecule type" value="Genomic_DNA"/>
</dbReference>
<dbReference type="STRING" id="1163617.SCD_n01748"/>
<dbReference type="RefSeq" id="WP_009204755.1">
    <property type="nucleotide sequence ID" value="NC_022357.1"/>
</dbReference>
<dbReference type="OrthoDB" id="9801622at2"/>
<keyword evidence="1" id="KW-0472">Membrane</keyword>
<proteinExistence type="predicted"/>
<dbReference type="HOGENOM" id="CLU_072573_0_0_4"/>
<reference evidence="3 4" key="1">
    <citation type="journal article" date="2012" name="Appl. Environ. Microbiol.">
        <title>Draft genome sequence of a psychrotolerant sulfur-oxidizing bacterium, Sulfuricella denitrificans skB26, and proteomic insights into cold adaptation.</title>
        <authorList>
            <person name="Watanabe T."/>
            <person name="Kojima H."/>
            <person name="Fukui M."/>
        </authorList>
    </citation>
    <scope>NUCLEOTIDE SEQUENCE [LARGE SCALE GENOMIC DNA]</scope>
    <source>
        <strain evidence="4">skB26</strain>
    </source>
</reference>
<organism evidence="3 4">
    <name type="scientific">Sulfuricella denitrificans (strain DSM 22764 / NBRC 105220 / skB26)</name>
    <dbReference type="NCBI Taxonomy" id="1163617"/>
    <lineage>
        <taxon>Bacteria</taxon>
        <taxon>Pseudomonadati</taxon>
        <taxon>Pseudomonadota</taxon>
        <taxon>Betaproteobacteria</taxon>
        <taxon>Nitrosomonadales</taxon>
        <taxon>Sulfuricellaceae</taxon>
        <taxon>Sulfuricella</taxon>
    </lineage>
</organism>
<dbReference type="AlphaFoldDB" id="S6ACG6"/>
<gene>
    <name evidence="3" type="ORF">SCD_n01748</name>
</gene>
<dbReference type="PANTHER" id="PTHR14969:SF13">
    <property type="entry name" value="AT30094P"/>
    <property type="match status" value="1"/>
</dbReference>
<dbReference type="Gene3D" id="1.20.144.10">
    <property type="entry name" value="Phosphatidic acid phosphatase type 2/haloperoxidase"/>
    <property type="match status" value="1"/>
</dbReference>
<sequence length="267" mass="28658">MNFISPSPLLSPEPCRISWREQRVWLVPLLAAAGMVVLIASDSNRSLFLYLNSLGTLASDVLWQNLTVLGGTLAGLTMLAPLIGRRPDILWSLALAVILATLWVHGLKGPIDALRPPAVIPPELLHVIGPAHHYGSFPSGHSTTIFTVAGILSLYLRRSALIWLVVAAALLVGLSRIAVGVHWPLDVLGGAFGGWLSAVLGTLLAQRWRWGVSRSGKWILGLALATCALALLISPDTSYPDAIILQRGLALVCLLPVFLLAFSRSRL</sequence>
<evidence type="ECO:0000313" key="4">
    <source>
        <dbReference type="Proteomes" id="UP000015559"/>
    </source>
</evidence>
<dbReference type="eggNOG" id="COG0671">
    <property type="taxonomic scope" value="Bacteria"/>
</dbReference>
<dbReference type="SUPFAM" id="SSF48317">
    <property type="entry name" value="Acid phosphatase/Vanadium-dependent haloperoxidase"/>
    <property type="match status" value="1"/>
</dbReference>
<evidence type="ECO:0000259" key="2">
    <source>
        <dbReference type="SMART" id="SM00014"/>
    </source>
</evidence>
<feature type="transmembrane region" description="Helical" evidence="1">
    <location>
        <begin position="161"/>
        <end position="181"/>
    </location>
</feature>
<dbReference type="Proteomes" id="UP000015559">
    <property type="component" value="Chromosome"/>
</dbReference>
<dbReference type="SMART" id="SM00014">
    <property type="entry name" value="acidPPc"/>
    <property type="match status" value="1"/>
</dbReference>
<dbReference type="Pfam" id="PF01569">
    <property type="entry name" value="PAP2"/>
    <property type="match status" value="1"/>
</dbReference>